<name>B0CAB3_ACAM1</name>
<dbReference type="STRING" id="329726.AM1_2848"/>
<gene>
    <name evidence="2" type="ordered locus">AM1_2848</name>
</gene>
<reference evidence="2 3" key="1">
    <citation type="journal article" date="2008" name="Proc. Natl. Acad. Sci. U.S.A.">
        <title>Niche adaptation and genome expansion in the chlorophyll d-producing cyanobacterium Acaryochloris marina.</title>
        <authorList>
            <person name="Swingley W.D."/>
            <person name="Chen M."/>
            <person name="Cheung P.C."/>
            <person name="Conrad A.L."/>
            <person name="Dejesa L.C."/>
            <person name="Hao J."/>
            <person name="Honchak B.M."/>
            <person name="Karbach L.E."/>
            <person name="Kurdoglu A."/>
            <person name="Lahiri S."/>
            <person name="Mastrian S.D."/>
            <person name="Miyashita H."/>
            <person name="Page L."/>
            <person name="Ramakrishna P."/>
            <person name="Satoh S."/>
            <person name="Sattley W.M."/>
            <person name="Shimada Y."/>
            <person name="Taylor H.L."/>
            <person name="Tomo T."/>
            <person name="Tsuchiya T."/>
            <person name="Wang Z.T."/>
            <person name="Raymond J."/>
            <person name="Mimuro M."/>
            <person name="Blankenship R.E."/>
            <person name="Touchman J.W."/>
        </authorList>
    </citation>
    <scope>NUCLEOTIDE SEQUENCE [LARGE SCALE GENOMIC DNA]</scope>
    <source>
        <strain evidence="3">MBIC 11017</strain>
    </source>
</reference>
<dbReference type="Pfam" id="PF12263">
    <property type="entry name" value="DUF3611"/>
    <property type="match status" value="1"/>
</dbReference>
<keyword evidence="1" id="KW-0472">Membrane</keyword>
<feature type="transmembrane region" description="Helical" evidence="1">
    <location>
        <begin position="119"/>
        <end position="141"/>
    </location>
</feature>
<protein>
    <recommendedName>
        <fullName evidence="4">DUF3611 domain-containing protein</fullName>
    </recommendedName>
</protein>
<evidence type="ECO:0000256" key="1">
    <source>
        <dbReference type="SAM" id="Phobius"/>
    </source>
</evidence>
<dbReference type="KEGG" id="amr:AM1_2848"/>
<dbReference type="InterPro" id="IPR022051">
    <property type="entry name" value="DUF3611"/>
</dbReference>
<dbReference type="RefSeq" id="WP_010475499.1">
    <property type="nucleotide sequence ID" value="NC_009925.1"/>
</dbReference>
<dbReference type="HOGENOM" id="CLU_083138_1_1_3"/>
<proteinExistence type="predicted"/>
<keyword evidence="1" id="KW-0812">Transmembrane</keyword>
<dbReference type="OrthoDB" id="5766633at2"/>
<keyword evidence="3" id="KW-1185">Reference proteome</keyword>
<dbReference type="EMBL" id="CP000828">
    <property type="protein sequence ID" value="ABW27848.1"/>
    <property type="molecule type" value="Genomic_DNA"/>
</dbReference>
<dbReference type="eggNOG" id="COG3038">
    <property type="taxonomic scope" value="Bacteria"/>
</dbReference>
<feature type="transmembrane region" description="Helical" evidence="1">
    <location>
        <begin position="60"/>
        <end position="84"/>
    </location>
</feature>
<dbReference type="AlphaFoldDB" id="B0CAB3"/>
<dbReference type="PANTHER" id="PTHR34548">
    <property type="entry name" value="PROTEIN TIC 21, CHLOROPLASTIC"/>
    <property type="match status" value="1"/>
</dbReference>
<evidence type="ECO:0008006" key="4">
    <source>
        <dbReference type="Google" id="ProtNLM"/>
    </source>
</evidence>
<dbReference type="PANTHER" id="PTHR34548:SF2">
    <property type="entry name" value="PROTEIN TIC 21, CHLOROPLASTIC"/>
    <property type="match status" value="1"/>
</dbReference>
<feature type="transmembrane region" description="Helical" evidence="1">
    <location>
        <begin position="21"/>
        <end position="48"/>
    </location>
</feature>
<dbReference type="Proteomes" id="UP000000268">
    <property type="component" value="Chromosome"/>
</dbReference>
<organism evidence="2 3">
    <name type="scientific">Acaryochloris marina (strain MBIC 11017)</name>
    <dbReference type="NCBI Taxonomy" id="329726"/>
    <lineage>
        <taxon>Bacteria</taxon>
        <taxon>Bacillati</taxon>
        <taxon>Cyanobacteriota</taxon>
        <taxon>Cyanophyceae</taxon>
        <taxon>Acaryochloridales</taxon>
        <taxon>Acaryochloridaceae</taxon>
        <taxon>Acaryochloris</taxon>
    </lineage>
</organism>
<feature type="transmembrane region" description="Helical" evidence="1">
    <location>
        <begin position="161"/>
        <end position="185"/>
    </location>
</feature>
<keyword evidence="1" id="KW-1133">Transmembrane helix</keyword>
<sequence length="195" mass="20891">MTRPSDALSRSPNLKNLGGAFRIVGWISFWIKAVLGIISGVTVLFAFFSRASNPNQAGNTISGLGLLFTVAGILLLGVSVFWSFRYTRWGRRFLAPSSANAPSKAATLRLLKMVLLTDLVGILVTVIGGEWFVGAIIGKAISQGVAVFSLNPNQLVEPIDLFVIQACINTIAGQFAGVVASLWLLQRTTQQRPTG</sequence>
<evidence type="ECO:0000313" key="2">
    <source>
        <dbReference type="EMBL" id="ABW27848.1"/>
    </source>
</evidence>
<accession>B0CAB3</accession>
<evidence type="ECO:0000313" key="3">
    <source>
        <dbReference type="Proteomes" id="UP000000268"/>
    </source>
</evidence>